<keyword evidence="1" id="KW-0472">Membrane</keyword>
<protein>
    <submittedName>
        <fullName evidence="2">Uncharacterized protein</fullName>
    </submittedName>
</protein>
<dbReference type="Proteomes" id="UP000222916">
    <property type="component" value="Chromosome"/>
</dbReference>
<feature type="transmembrane region" description="Helical" evidence="1">
    <location>
        <begin position="14"/>
        <end position="31"/>
    </location>
</feature>
<feature type="transmembrane region" description="Helical" evidence="1">
    <location>
        <begin position="111"/>
        <end position="138"/>
    </location>
</feature>
<proteinExistence type="predicted"/>
<evidence type="ECO:0000313" key="3">
    <source>
        <dbReference type="Proteomes" id="UP000222916"/>
    </source>
</evidence>
<organism evidence="2 3">
    <name type="scientific">Aeromonas salmonicida subsp. pectinolytica 34mel</name>
    <dbReference type="NCBI Taxonomy" id="1324960"/>
    <lineage>
        <taxon>Bacteria</taxon>
        <taxon>Pseudomonadati</taxon>
        <taxon>Pseudomonadota</taxon>
        <taxon>Gammaproteobacteria</taxon>
        <taxon>Aeromonadales</taxon>
        <taxon>Aeromonadaceae</taxon>
        <taxon>Aeromonas</taxon>
    </lineage>
</organism>
<feature type="transmembrane region" description="Helical" evidence="1">
    <location>
        <begin position="38"/>
        <end position="56"/>
    </location>
</feature>
<dbReference type="EMBL" id="CP022426">
    <property type="protein sequence ID" value="ATP09323.1"/>
    <property type="molecule type" value="Genomic_DNA"/>
</dbReference>
<reference evidence="3" key="1">
    <citation type="journal article" date="2018" name="BMC Genomics">
        <title>The complete and fully assembled genome sequence of Aeromonas salmonicida subsp. pectinolytica and its comparative analysis with other Aeromonas species: investigation of the mobilome in environmental and pathogenic strains.</title>
        <authorList>
            <person name="Pfeiffer F."/>
            <person name="Zamora-Lagos M.A."/>
            <person name="Blettinger M."/>
            <person name="Yeroslaviz A."/>
            <person name="Dahl A."/>
            <person name="Gruber S."/>
            <person name="Habermann B.H."/>
        </authorList>
    </citation>
    <scope>NUCLEOTIDE SEQUENCE [LARGE SCALE GENOMIC DNA]</scope>
    <source>
        <strain evidence="3">34mel</strain>
    </source>
</reference>
<gene>
    <name evidence="2" type="ORF">Asalp_21520</name>
</gene>
<name>T0PHW6_AERSA</name>
<accession>T0PHW6</accession>
<dbReference type="RefSeq" id="WP_021141176.1">
    <property type="nucleotide sequence ID" value="NZ_ARYZ02000124.1"/>
</dbReference>
<dbReference type="AlphaFoldDB" id="T0PHW6"/>
<evidence type="ECO:0000313" key="2">
    <source>
        <dbReference type="EMBL" id="ATP09323.1"/>
    </source>
</evidence>
<keyword evidence="1" id="KW-1133">Transmembrane helix</keyword>
<sequence>MFNEILWALRPDNWSWEGWLYATLFILSLWLMARGRSAYVVIALAALFLLLESTYISSALSGYGLQQARKQAENQEVCADIQDQEPVGSLNFKYQECVDSWVNLHDPKMKLIYLAEFIFIALCNLLRAAAFLCVFAMLKNNELRRVGEVINWYRARAHYG</sequence>
<evidence type="ECO:0000256" key="1">
    <source>
        <dbReference type="SAM" id="Phobius"/>
    </source>
</evidence>
<keyword evidence="1" id="KW-0812">Transmembrane</keyword>
<dbReference type="OrthoDB" id="9876249at2"/>